<dbReference type="Pfam" id="PF18146">
    <property type="entry name" value="CinA_KH"/>
    <property type="match status" value="1"/>
</dbReference>
<dbReference type="Gene3D" id="3.40.980.10">
    <property type="entry name" value="MoaB/Mog-like domain"/>
    <property type="match status" value="1"/>
</dbReference>
<dbReference type="EMBL" id="DTMQ01000048">
    <property type="protein sequence ID" value="HGF00002.1"/>
    <property type="molecule type" value="Genomic_DNA"/>
</dbReference>
<dbReference type="PANTHER" id="PTHR13939">
    <property type="entry name" value="NICOTINAMIDE-NUCLEOTIDE AMIDOHYDROLASE PNCC"/>
    <property type="match status" value="1"/>
</dbReference>
<dbReference type="NCBIfam" id="TIGR00199">
    <property type="entry name" value="PncC_domain"/>
    <property type="match status" value="1"/>
</dbReference>
<dbReference type="CDD" id="cd00885">
    <property type="entry name" value="cinA"/>
    <property type="match status" value="1"/>
</dbReference>
<dbReference type="InterPro" id="IPR041424">
    <property type="entry name" value="CinA_KH"/>
</dbReference>
<dbReference type="InterPro" id="IPR008136">
    <property type="entry name" value="CinA_C"/>
</dbReference>
<reference evidence="3" key="1">
    <citation type="journal article" date="2020" name="mSystems">
        <title>Genome- and Community-Level Interaction Insights into Carbon Utilization and Element Cycling Functions of Hydrothermarchaeota in Hydrothermal Sediment.</title>
        <authorList>
            <person name="Zhou Z."/>
            <person name="Liu Y."/>
            <person name="Xu W."/>
            <person name="Pan J."/>
            <person name="Luo Z.H."/>
            <person name="Li M."/>
        </authorList>
    </citation>
    <scope>NUCLEOTIDE SEQUENCE [LARGE SCALE GENOMIC DNA]</scope>
    <source>
        <strain evidence="3">SpSt-906</strain>
    </source>
</reference>
<dbReference type="Gene3D" id="3.30.70.2860">
    <property type="match status" value="1"/>
</dbReference>
<dbReference type="AlphaFoldDB" id="A0A7C3UXN3"/>
<sequence length="408" mass="44526">MRAGIIVIGKGILEGKVSDSNSPYIAKRISEIGIAPGRVAILPDEKEVIEEEVKSQLAIFPIVFTAGGLGATPDDLTREALSAIFKKTLLLDEMTLKKVERFYKEKGLPVPESATKQALYLQGALLLENPVGISPGMIIRDGERTLIALPGVPEELQKIFETGVLPFLLTTLPTKPLFAVWIRTTGITEAEIMERLAHPKRKFKSCTLEYFPSLAGVDIRITTDKDEGLLSEWKEEIITRLSPYVYALGNIPLEEKVGELLRKRELKLVVAESCTGGLLGHRITNSPGSSDYFLGGVIAYANEIKKSALGVKEETLKRYGAVSREVALEMAKGVRERFGAGIGLGVTGIAGPTGGSAQKPVGLVYIGLATINRTICKEFHFSGNRRMIKEQAAQSALDLLRRYLEGYD</sequence>
<dbReference type="Pfam" id="PF00994">
    <property type="entry name" value="MoCF_biosynth"/>
    <property type="match status" value="1"/>
</dbReference>
<proteinExistence type="inferred from homology"/>
<dbReference type="InterPro" id="IPR050101">
    <property type="entry name" value="CinA"/>
</dbReference>
<dbReference type="SUPFAM" id="SSF142433">
    <property type="entry name" value="CinA-like"/>
    <property type="match status" value="1"/>
</dbReference>
<evidence type="ECO:0000259" key="2">
    <source>
        <dbReference type="SMART" id="SM00852"/>
    </source>
</evidence>
<evidence type="ECO:0000313" key="3">
    <source>
        <dbReference type="EMBL" id="HGF00002.1"/>
    </source>
</evidence>
<dbReference type="InterPro" id="IPR008135">
    <property type="entry name" value="Competence-induced_CinA"/>
</dbReference>
<comment type="similarity">
    <text evidence="1">Belongs to the CinA family.</text>
</comment>
<dbReference type="HAMAP" id="MF_00226_B">
    <property type="entry name" value="CinA_B"/>
    <property type="match status" value="1"/>
</dbReference>
<evidence type="ECO:0000256" key="1">
    <source>
        <dbReference type="HAMAP-Rule" id="MF_00226"/>
    </source>
</evidence>
<name>A0A7C3UXN3_UNCW3</name>
<dbReference type="PIRSF" id="PIRSF006728">
    <property type="entry name" value="CinA"/>
    <property type="match status" value="1"/>
</dbReference>
<accession>A0A7C3UXN3</accession>
<dbReference type="InterPro" id="IPR001453">
    <property type="entry name" value="MoaB/Mog_dom"/>
</dbReference>
<dbReference type="InterPro" id="IPR036653">
    <property type="entry name" value="CinA-like_C"/>
</dbReference>
<protein>
    <recommendedName>
        <fullName evidence="1">CinA-like protein</fullName>
    </recommendedName>
</protein>
<dbReference type="Gene3D" id="3.90.950.20">
    <property type="entry name" value="CinA-like"/>
    <property type="match status" value="1"/>
</dbReference>
<comment type="caution">
    <text evidence="3">The sequence shown here is derived from an EMBL/GenBank/DDBJ whole genome shotgun (WGS) entry which is preliminary data.</text>
</comment>
<dbReference type="InterPro" id="IPR036425">
    <property type="entry name" value="MoaB/Mog-like_dom_sf"/>
</dbReference>
<dbReference type="PANTHER" id="PTHR13939:SF0">
    <property type="entry name" value="NMN AMIDOHYDROLASE-LIKE PROTEIN YFAY"/>
    <property type="match status" value="1"/>
</dbReference>
<dbReference type="SMART" id="SM00852">
    <property type="entry name" value="MoCF_biosynth"/>
    <property type="match status" value="1"/>
</dbReference>
<dbReference type="SUPFAM" id="SSF53218">
    <property type="entry name" value="Molybdenum cofactor biosynthesis proteins"/>
    <property type="match status" value="1"/>
</dbReference>
<feature type="domain" description="MoaB/Mog" evidence="2">
    <location>
        <begin position="4"/>
        <end position="170"/>
    </location>
</feature>
<dbReference type="NCBIfam" id="NF001813">
    <property type="entry name" value="PRK00549.1"/>
    <property type="match status" value="1"/>
</dbReference>
<organism evidence="3">
    <name type="scientific">candidate division WOR-3 bacterium</name>
    <dbReference type="NCBI Taxonomy" id="2052148"/>
    <lineage>
        <taxon>Bacteria</taxon>
        <taxon>Bacteria division WOR-3</taxon>
    </lineage>
</organism>
<dbReference type="NCBIfam" id="TIGR00200">
    <property type="entry name" value="cinA_nterm"/>
    <property type="match status" value="1"/>
</dbReference>
<gene>
    <name evidence="3" type="ORF">ENX07_08055</name>
</gene>
<dbReference type="Pfam" id="PF02464">
    <property type="entry name" value="CinA"/>
    <property type="match status" value="1"/>
</dbReference>